<name>A0A2U3NT17_9MYCO</name>
<sequence length="468" mass="50827">MHRLSGTDTHTLRMETPEQPMTACGMFMLDTSTMPGGYSFEAFRDKLSGQIAALPEFRMKLADSALNLDNPVWVDDPYFDLDHHLHRIELPAPGGHRELAELAARLVGERMDRDRPVWDMWVVEGLVGADPGLQANVALILRMQHVLADGPTALNIFSRLCSTEADPPPPEPIAGVGTVSTRRIVLDGLVQFVCKPWYLIKTLLSASVAVLFKARKVRRSAGDKTVPGWFGRMPNAPRTPFNGNITKSRAAAYVQLDLTDVKVIKDRFGVTVNDVMLAVLSGALRRFLLDRNALPQAGLLAMMPVAVSDPARASRNQFAIRVTGLHSDMADPAERIEAIAEMSSLAKQHTSAVGASLLGDWLQCVPGLLAIGARFYKWSGLSERRPVYNLGISNVRGAETQEYLLGAAITGRYAFGPVVHGCGLQMVVMSLNGKLDIGLVCCPDLVSDLWDLADGIPAALLELQTAAG</sequence>
<evidence type="ECO:0000259" key="13">
    <source>
        <dbReference type="Pfam" id="PF06974"/>
    </source>
</evidence>
<evidence type="ECO:0000256" key="11">
    <source>
        <dbReference type="RuleBase" id="RU361241"/>
    </source>
</evidence>
<dbReference type="GO" id="GO:0004144">
    <property type="term" value="F:diacylglycerol O-acyltransferase activity"/>
    <property type="evidence" value="ECO:0007669"/>
    <property type="project" value="UniProtKB-EC"/>
</dbReference>
<dbReference type="GO" id="GO:0006071">
    <property type="term" value="P:glycerol metabolic process"/>
    <property type="evidence" value="ECO:0007669"/>
    <property type="project" value="UniProtKB-KW"/>
</dbReference>
<dbReference type="InterPro" id="IPR045034">
    <property type="entry name" value="O-acyltransferase_WSD1-like"/>
</dbReference>
<evidence type="ECO:0000313" key="14">
    <source>
        <dbReference type="EMBL" id="SPM34658.1"/>
    </source>
</evidence>
<keyword evidence="5 11" id="KW-0444">Lipid biosynthesis</keyword>
<dbReference type="GO" id="GO:0019432">
    <property type="term" value="P:triglyceride biosynthetic process"/>
    <property type="evidence" value="ECO:0007669"/>
    <property type="project" value="UniProtKB-UniPathway"/>
</dbReference>
<protein>
    <recommendedName>
        <fullName evidence="4 11">Diacylglycerol O-acyltransferase</fullName>
        <ecNumber evidence="4 11">2.3.1.20</ecNumber>
    </recommendedName>
</protein>
<evidence type="ECO:0000256" key="4">
    <source>
        <dbReference type="ARBA" id="ARBA00013244"/>
    </source>
</evidence>
<dbReference type="UniPathway" id="UPA00282"/>
<accession>A0A2U3NT17</accession>
<evidence type="ECO:0000256" key="2">
    <source>
        <dbReference type="ARBA" id="ARBA00005189"/>
    </source>
</evidence>
<dbReference type="Pfam" id="PF06974">
    <property type="entry name" value="WS_DGAT_C"/>
    <property type="match status" value="1"/>
</dbReference>
<feature type="domain" description="O-acyltransferase WSD1-like N-terminal" evidence="12">
    <location>
        <begin position="4"/>
        <end position="276"/>
    </location>
</feature>
<dbReference type="SUPFAM" id="SSF52777">
    <property type="entry name" value="CoA-dependent acyltransferases"/>
    <property type="match status" value="1"/>
</dbReference>
<dbReference type="InterPro" id="IPR014292">
    <property type="entry name" value="Acyl_transf_WS/DGAT"/>
</dbReference>
<dbReference type="PANTHER" id="PTHR31650:SF1">
    <property type="entry name" value="WAX ESTER SYNTHASE_DIACYLGLYCEROL ACYLTRANSFERASE 4-RELATED"/>
    <property type="match status" value="1"/>
</dbReference>
<dbReference type="InterPro" id="IPR009721">
    <property type="entry name" value="O-acyltransferase_WSD1_C"/>
</dbReference>
<comment type="similarity">
    <text evidence="3 11">Belongs to the long-chain O-acyltransferase family.</text>
</comment>
<evidence type="ECO:0000256" key="1">
    <source>
        <dbReference type="ARBA" id="ARBA00004771"/>
    </source>
</evidence>
<evidence type="ECO:0000259" key="12">
    <source>
        <dbReference type="Pfam" id="PF03007"/>
    </source>
</evidence>
<dbReference type="GO" id="GO:0051701">
    <property type="term" value="P:biological process involved in interaction with host"/>
    <property type="evidence" value="ECO:0007669"/>
    <property type="project" value="TreeGrafter"/>
</dbReference>
<dbReference type="InterPro" id="IPR004255">
    <property type="entry name" value="O-acyltransferase_WSD1_N"/>
</dbReference>
<evidence type="ECO:0000256" key="10">
    <source>
        <dbReference type="ARBA" id="ARBA00048109"/>
    </source>
</evidence>
<keyword evidence="9 11" id="KW-0012">Acyltransferase</keyword>
<dbReference type="Proteomes" id="UP000240988">
    <property type="component" value="Unassembled WGS sequence"/>
</dbReference>
<evidence type="ECO:0000256" key="8">
    <source>
        <dbReference type="ARBA" id="ARBA00023098"/>
    </source>
</evidence>
<evidence type="ECO:0000256" key="7">
    <source>
        <dbReference type="ARBA" id="ARBA00022798"/>
    </source>
</evidence>
<dbReference type="GO" id="GO:0005886">
    <property type="term" value="C:plasma membrane"/>
    <property type="evidence" value="ECO:0007669"/>
    <property type="project" value="TreeGrafter"/>
</dbReference>
<proteinExistence type="inferred from homology"/>
<dbReference type="GO" id="GO:0001666">
    <property type="term" value="P:response to hypoxia"/>
    <property type="evidence" value="ECO:0007669"/>
    <property type="project" value="TreeGrafter"/>
</dbReference>
<evidence type="ECO:0000256" key="3">
    <source>
        <dbReference type="ARBA" id="ARBA00009587"/>
    </source>
</evidence>
<keyword evidence="8 11" id="KW-0443">Lipid metabolism</keyword>
<keyword evidence="7 11" id="KW-0319">Glycerol metabolism</keyword>
<dbReference type="EMBL" id="FUFA01000004">
    <property type="protein sequence ID" value="SPM34658.1"/>
    <property type="molecule type" value="Genomic_DNA"/>
</dbReference>
<dbReference type="GO" id="GO:0071731">
    <property type="term" value="P:response to nitric oxide"/>
    <property type="evidence" value="ECO:0007669"/>
    <property type="project" value="TreeGrafter"/>
</dbReference>
<dbReference type="RefSeq" id="WP_077087824.1">
    <property type="nucleotide sequence ID" value="NZ_LT721901.1"/>
</dbReference>
<evidence type="ECO:0000256" key="5">
    <source>
        <dbReference type="ARBA" id="ARBA00022516"/>
    </source>
</evidence>
<keyword evidence="15" id="KW-1185">Reference proteome</keyword>
<reference evidence="14 15" key="1">
    <citation type="submission" date="2017-01" db="EMBL/GenBank/DDBJ databases">
        <authorList>
            <consortium name="Urmite Genomes"/>
        </authorList>
    </citation>
    <scope>NUCLEOTIDE SEQUENCE [LARGE SCALE GENOMIC DNA]</scope>
    <source>
        <strain evidence="14 15">AB57</strain>
    </source>
</reference>
<gene>
    <name evidence="14" type="ORF">MRAB57_2478</name>
</gene>
<comment type="pathway">
    <text evidence="1 11">Glycerolipid metabolism; triacylglycerol biosynthesis.</text>
</comment>
<dbReference type="EC" id="2.3.1.20" evidence="4 11"/>
<dbReference type="OrthoDB" id="9810950at2"/>
<dbReference type="NCBIfam" id="TIGR02946">
    <property type="entry name" value="acyl_WS_DGAT"/>
    <property type="match status" value="1"/>
</dbReference>
<dbReference type="PANTHER" id="PTHR31650">
    <property type="entry name" value="O-ACYLTRANSFERASE (WSD1-LIKE) FAMILY PROTEIN"/>
    <property type="match status" value="1"/>
</dbReference>
<evidence type="ECO:0000313" key="15">
    <source>
        <dbReference type="Proteomes" id="UP000240988"/>
    </source>
</evidence>
<comment type="catalytic activity">
    <reaction evidence="10 11">
        <text>an acyl-CoA + a 1,2-diacyl-sn-glycerol = a triacyl-sn-glycerol + CoA</text>
        <dbReference type="Rhea" id="RHEA:10868"/>
        <dbReference type="ChEBI" id="CHEBI:17815"/>
        <dbReference type="ChEBI" id="CHEBI:57287"/>
        <dbReference type="ChEBI" id="CHEBI:58342"/>
        <dbReference type="ChEBI" id="CHEBI:64615"/>
        <dbReference type="EC" id="2.3.1.20"/>
    </reaction>
</comment>
<feature type="domain" description="O-acyltransferase WSD1 C-terminal" evidence="13">
    <location>
        <begin position="316"/>
        <end position="463"/>
    </location>
</feature>
<dbReference type="Pfam" id="PF03007">
    <property type="entry name" value="WS_DGAT_cat"/>
    <property type="match status" value="1"/>
</dbReference>
<dbReference type="STRING" id="1841860.GCA_900157375_02481"/>
<comment type="pathway">
    <text evidence="2">Lipid metabolism.</text>
</comment>
<evidence type="ECO:0000256" key="9">
    <source>
        <dbReference type="ARBA" id="ARBA00023315"/>
    </source>
</evidence>
<keyword evidence="6 11" id="KW-0808">Transferase</keyword>
<evidence type="ECO:0000256" key="6">
    <source>
        <dbReference type="ARBA" id="ARBA00022679"/>
    </source>
</evidence>
<dbReference type="AlphaFoldDB" id="A0A2U3NT17"/>
<organism evidence="14 15">
    <name type="scientific">Mycobacterium rhizamassiliense</name>
    <dbReference type="NCBI Taxonomy" id="1841860"/>
    <lineage>
        <taxon>Bacteria</taxon>
        <taxon>Bacillati</taxon>
        <taxon>Actinomycetota</taxon>
        <taxon>Actinomycetes</taxon>
        <taxon>Mycobacteriales</taxon>
        <taxon>Mycobacteriaceae</taxon>
        <taxon>Mycobacterium</taxon>
    </lineage>
</organism>